<dbReference type="KEGG" id="bsen:DP114_11370"/>
<keyword evidence="4" id="KW-1185">Reference proteome</keyword>
<keyword evidence="1" id="KW-0175">Coiled coil</keyword>
<proteinExistence type="predicted"/>
<dbReference type="RefSeq" id="WP_171976113.1">
    <property type="nucleotide sequence ID" value="NZ_CAWOXK010000001.1"/>
</dbReference>
<dbReference type="Proteomes" id="UP000503129">
    <property type="component" value="Chromosome"/>
</dbReference>
<keyword evidence="2" id="KW-0812">Transmembrane</keyword>
<gene>
    <name evidence="3" type="ORF">DP114_11370</name>
</gene>
<name>A0A856ME70_9CYAN</name>
<accession>A0A856ME70</accession>
<keyword evidence="2" id="KW-1133">Transmembrane helix</keyword>
<evidence type="ECO:0000256" key="1">
    <source>
        <dbReference type="SAM" id="Coils"/>
    </source>
</evidence>
<evidence type="ECO:0000313" key="4">
    <source>
        <dbReference type="Proteomes" id="UP000503129"/>
    </source>
</evidence>
<dbReference type="AlphaFoldDB" id="A0A856ME70"/>
<dbReference type="EMBL" id="CP030118">
    <property type="protein sequence ID" value="QDL08419.1"/>
    <property type="molecule type" value="Genomic_DNA"/>
</dbReference>
<feature type="transmembrane region" description="Helical" evidence="2">
    <location>
        <begin position="108"/>
        <end position="134"/>
    </location>
</feature>
<keyword evidence="2" id="KW-0472">Membrane</keyword>
<evidence type="ECO:0000256" key="2">
    <source>
        <dbReference type="SAM" id="Phobius"/>
    </source>
</evidence>
<protein>
    <submittedName>
        <fullName evidence="3">Uncharacterized protein</fullName>
    </submittedName>
</protein>
<evidence type="ECO:0000313" key="3">
    <source>
        <dbReference type="EMBL" id="QDL08419.1"/>
    </source>
</evidence>
<reference evidence="3 4" key="1">
    <citation type="submission" date="2018-06" db="EMBL/GenBank/DDBJ databases">
        <title>Comparative genomics of Brasilonema spp. strains.</title>
        <authorList>
            <person name="Alvarenga D.O."/>
            <person name="Fiore M.F."/>
            <person name="Varani A.M."/>
        </authorList>
    </citation>
    <scope>NUCLEOTIDE SEQUENCE [LARGE SCALE GENOMIC DNA]</scope>
    <source>
        <strain evidence="3 4">CENA114</strain>
    </source>
</reference>
<organism evidence="3 4">
    <name type="scientific">Brasilonema sennae CENA114</name>
    <dbReference type="NCBI Taxonomy" id="415709"/>
    <lineage>
        <taxon>Bacteria</taxon>
        <taxon>Bacillati</taxon>
        <taxon>Cyanobacteriota</taxon>
        <taxon>Cyanophyceae</taxon>
        <taxon>Nostocales</taxon>
        <taxon>Scytonemataceae</taxon>
        <taxon>Brasilonema</taxon>
        <taxon>Bromeliae group (in: Brasilonema)</taxon>
    </lineage>
</organism>
<sequence length="247" mass="27629">MTLLVELYKDISLGFHQTKDFLNHSVNSLTTSAQEIGESWQQRASQATNRTVDTVTTTLEQAKVSVEQTFQSAEQVKNTTTVAVQTAISSAMSDWFEQHPTLLRLVQILGWAANHPIISLVVLLFALAVTWSVIKAIGRIVESASLSVLQVPLKLLQALAKLSFVSFTKLGNLAFKQLSDRKTTDIIPTVLPTISPQIHKDKQQRLVEISTRLEEIQQEQNHLLQEATELLASEKIDTEAQMQHYIK</sequence>
<feature type="coiled-coil region" evidence="1">
    <location>
        <begin position="199"/>
        <end position="233"/>
    </location>
</feature>